<feature type="region of interest" description="Disordered" evidence="8">
    <location>
        <begin position="85"/>
        <end position="123"/>
    </location>
</feature>
<evidence type="ECO:0000256" key="5">
    <source>
        <dbReference type="ARBA" id="ARBA00022777"/>
    </source>
</evidence>
<protein>
    <recommendedName>
        <fullName evidence="9">Protein kinase domain-containing protein</fullName>
    </recommendedName>
</protein>
<dbReference type="CDD" id="cd06626">
    <property type="entry name" value="STKc_MEKK4"/>
    <property type="match status" value="1"/>
</dbReference>
<comment type="similarity">
    <text evidence="1">Belongs to the protein kinase superfamily. STE Ser/Thr protein kinase family. MAP kinase kinase kinase subfamily.</text>
</comment>
<evidence type="ECO:0000256" key="8">
    <source>
        <dbReference type="SAM" id="MobiDB-lite"/>
    </source>
</evidence>
<evidence type="ECO:0000313" key="11">
    <source>
        <dbReference type="Proteomes" id="UP000559256"/>
    </source>
</evidence>
<evidence type="ECO:0000256" key="1">
    <source>
        <dbReference type="ARBA" id="ARBA00006529"/>
    </source>
</evidence>
<dbReference type="PANTHER" id="PTHR48016:SF32">
    <property type="entry name" value="MITOGEN-ACTIVATED PROTEIN KINASE KINASE KINASE 4"/>
    <property type="match status" value="1"/>
</dbReference>
<evidence type="ECO:0000256" key="4">
    <source>
        <dbReference type="ARBA" id="ARBA00022741"/>
    </source>
</evidence>
<dbReference type="InterPro" id="IPR008271">
    <property type="entry name" value="Ser/Thr_kinase_AS"/>
</dbReference>
<dbReference type="Proteomes" id="UP000559256">
    <property type="component" value="Unassembled WGS sequence"/>
</dbReference>
<feature type="region of interest" description="Disordered" evidence="8">
    <location>
        <begin position="1225"/>
        <end position="1245"/>
    </location>
</feature>
<feature type="region of interest" description="Disordered" evidence="8">
    <location>
        <begin position="1"/>
        <end position="73"/>
    </location>
</feature>
<keyword evidence="11" id="KW-1185">Reference proteome</keyword>
<dbReference type="GO" id="GO:0005524">
    <property type="term" value="F:ATP binding"/>
    <property type="evidence" value="ECO:0007669"/>
    <property type="project" value="UniProtKB-UniRule"/>
</dbReference>
<feature type="region of interest" description="Disordered" evidence="8">
    <location>
        <begin position="557"/>
        <end position="592"/>
    </location>
</feature>
<evidence type="ECO:0000259" key="9">
    <source>
        <dbReference type="PROSITE" id="PS50011"/>
    </source>
</evidence>
<dbReference type="Pfam" id="PF00069">
    <property type="entry name" value="Pkinase"/>
    <property type="match status" value="1"/>
</dbReference>
<gene>
    <name evidence="10" type="ORF">D9758_000032</name>
</gene>
<reference evidence="10 11" key="1">
    <citation type="journal article" date="2020" name="ISME J.">
        <title>Uncovering the hidden diversity of litter-decomposition mechanisms in mushroom-forming fungi.</title>
        <authorList>
            <person name="Floudas D."/>
            <person name="Bentzer J."/>
            <person name="Ahren D."/>
            <person name="Johansson T."/>
            <person name="Persson P."/>
            <person name="Tunlid A."/>
        </authorList>
    </citation>
    <scope>NUCLEOTIDE SEQUENCE [LARGE SCALE GENOMIC DNA]</scope>
    <source>
        <strain evidence="10 11">CBS 291.85</strain>
    </source>
</reference>
<dbReference type="Gene3D" id="1.10.510.10">
    <property type="entry name" value="Transferase(Phosphotransferase) domain 1"/>
    <property type="match status" value="1"/>
</dbReference>
<feature type="binding site" evidence="7">
    <location>
        <position position="1095"/>
    </location>
    <ligand>
        <name>ATP</name>
        <dbReference type="ChEBI" id="CHEBI:30616"/>
    </ligand>
</feature>
<keyword evidence="5" id="KW-0418">Kinase</keyword>
<evidence type="ECO:0000256" key="2">
    <source>
        <dbReference type="ARBA" id="ARBA00022527"/>
    </source>
</evidence>
<keyword evidence="3" id="KW-0808">Transferase</keyword>
<evidence type="ECO:0000313" key="10">
    <source>
        <dbReference type="EMBL" id="KAF5374885.1"/>
    </source>
</evidence>
<feature type="region of interest" description="Disordered" evidence="8">
    <location>
        <begin position="1391"/>
        <end position="1415"/>
    </location>
</feature>
<proteinExistence type="inferred from homology"/>
<evidence type="ECO:0000256" key="7">
    <source>
        <dbReference type="PROSITE-ProRule" id="PRU10141"/>
    </source>
</evidence>
<dbReference type="InterPro" id="IPR017441">
    <property type="entry name" value="Protein_kinase_ATP_BS"/>
</dbReference>
<dbReference type="PROSITE" id="PS00107">
    <property type="entry name" value="PROTEIN_KINASE_ATP"/>
    <property type="match status" value="1"/>
</dbReference>
<dbReference type="InterPro" id="IPR050538">
    <property type="entry name" value="MAP_kinase_kinase_kinase"/>
</dbReference>
<dbReference type="OrthoDB" id="1043025at2759"/>
<dbReference type="GO" id="GO:0004674">
    <property type="term" value="F:protein serine/threonine kinase activity"/>
    <property type="evidence" value="ECO:0007669"/>
    <property type="project" value="UniProtKB-KW"/>
</dbReference>
<evidence type="ECO:0000256" key="6">
    <source>
        <dbReference type="ARBA" id="ARBA00022840"/>
    </source>
</evidence>
<dbReference type="SMART" id="SM00220">
    <property type="entry name" value="S_TKc"/>
    <property type="match status" value="1"/>
</dbReference>
<keyword evidence="2" id="KW-0723">Serine/threonine-protein kinase</keyword>
<sequence length="1415" mass="160641">MLRRHTPTLFTHPEQRSDEVDNVDEWGVPPMSAYVSPQMVSSSSLNGRMPSRSKRPYAAAPPHPLPRSSSSTKSIDVYSQFVKRYRSTGPEELDDPRNDPDSHYMQRGLGQLADGGDSDDDEFGRISLTNYPEGGRVALMLESEPMEAVTEGEKERMNWQIYFASVLGGDVLRSEKSRIAVALESSEDDHNNPHLNLWFGIRAKFHGRTVEEEKKVLEGRRLRVVDAAINDINNFRLQSVDASEALHQVQNVLRRLDIAHSLYPNLKAFYLDKPAATESVFQARCDTLNTWSTVITSLGHQVAVLRRWTGSKTLDVTQPNTSAEVPINANNRVNVNGQPETADGSSFVERMLKEESMQRMFEKGSLTTTHALVAAARDAQVNLAVLFEEMNLPTFESELIPLISFPTRLAQACLLLRLDYVQKIKDPEMLIIDQMLDDLKISIGLACTLKRQYEAFLAPDPGGKWNLPKCISDDYEPSILRALETFFKLIHWKLKGGVKGIYFKETDVLEAQWATFNDVSMTVPRGSAVVAEHLCSLTNRLMVRVSNYFETQVRVPGRNVKSKEREQGNDTDKEDDEKEKNPPKSKRRAFNGAARLNDNAKLEFEGPMISFQAMTDEQKVSWYSKILDSVRLRYRKLIRFARVITHRFNNSAEYSLESVHLDQFIDCLVATDHFLVLTKDYEEDGAYIVASNSLSGRPDAIRRMLTEAFHVEELTSEDGIQAADHADYLGADFDDEARYLLVLSPRKHFTWRGRVMVMNVTMVDLECKDDRVRLIADGPQHRLTVAKQLFTDSFFAVDENGMPIETNVHPLICLNEAQAHLPPVHRELRKIARATVRLAESIVDSVHRVRDSMKMSKGSQDLMENWYQFASEHGQHATKFMDRSSLLRFNRSLLKLAISWVTFICDDCHPSDRKTFKWAVNALEFAFQRTKRNILHLPEEQFQLLRHKVGVCITLLMGHFDILGARSSLEARKEKERQEQHRQTTADLIQIVKEEEFELDDGFSLPDSGSRKFWERVSESIEVLESQRAVVGNEFRILGRVLDTEKFEDRSLVFLASSTSNISIRWQQGRFIGAGAFGSVYVGVNLDTGSLMAVKEIKFHELSGIPNLYSQIKDELSVMEMLHHPNVVEYYGIEVHRDKVYIFEEYCQGGSIAALLEHGRIEDERIVQVYTLQMLEGLAYLHSQGIVHRDIKPDNILLDHLGVIKYVDFGAAKILAKNTRSMARSRLGGDTRSAPTPSMGGVHNSLTGTPMYMSPEIIKNDRRGRHGAMDIWSLGCVVLEFATGRKPWSNLDNEWAIMFHIGVATQHPPLPEPGQLSDLGISFIKQCLTIDPMKRPTATELLQHPWMLEFRELLASYEEEEIAKDPPVDMPSKNFDNATVARQAAIIQEKEVEEIRQDSPSLEFFATPDESSESS</sequence>
<dbReference type="PANTHER" id="PTHR48016">
    <property type="entry name" value="MAP KINASE KINASE KINASE SSK2-RELATED-RELATED"/>
    <property type="match status" value="1"/>
</dbReference>
<dbReference type="GO" id="GO:0038066">
    <property type="term" value="P:p38MAPK cascade"/>
    <property type="evidence" value="ECO:0007669"/>
    <property type="project" value="TreeGrafter"/>
</dbReference>
<dbReference type="EMBL" id="JAACJM010000001">
    <property type="protein sequence ID" value="KAF5374885.1"/>
    <property type="molecule type" value="Genomic_DNA"/>
</dbReference>
<feature type="compositionally biased region" description="Basic and acidic residues" evidence="8">
    <location>
        <begin position="95"/>
        <end position="104"/>
    </location>
</feature>
<dbReference type="SUPFAM" id="SSF56112">
    <property type="entry name" value="Protein kinase-like (PK-like)"/>
    <property type="match status" value="1"/>
</dbReference>
<feature type="domain" description="Protein kinase" evidence="9">
    <location>
        <begin position="1066"/>
        <end position="1347"/>
    </location>
</feature>
<evidence type="ECO:0000256" key="3">
    <source>
        <dbReference type="ARBA" id="ARBA00022679"/>
    </source>
</evidence>
<dbReference type="InterPro" id="IPR000719">
    <property type="entry name" value="Prot_kinase_dom"/>
</dbReference>
<feature type="compositionally biased region" description="Basic and acidic residues" evidence="8">
    <location>
        <begin position="561"/>
        <end position="571"/>
    </location>
</feature>
<comment type="caution">
    <text evidence="10">The sequence shown here is derived from an EMBL/GenBank/DDBJ whole genome shotgun (WGS) entry which is preliminary data.</text>
</comment>
<keyword evidence="4 7" id="KW-0547">Nucleotide-binding</keyword>
<name>A0A8H5LYP1_9AGAR</name>
<accession>A0A8H5LYP1</accession>
<organism evidence="10 11">
    <name type="scientific">Tetrapyrgos nigripes</name>
    <dbReference type="NCBI Taxonomy" id="182062"/>
    <lineage>
        <taxon>Eukaryota</taxon>
        <taxon>Fungi</taxon>
        <taxon>Dikarya</taxon>
        <taxon>Basidiomycota</taxon>
        <taxon>Agaricomycotina</taxon>
        <taxon>Agaricomycetes</taxon>
        <taxon>Agaricomycetidae</taxon>
        <taxon>Agaricales</taxon>
        <taxon>Marasmiineae</taxon>
        <taxon>Marasmiaceae</taxon>
        <taxon>Tetrapyrgos</taxon>
    </lineage>
</organism>
<dbReference type="InterPro" id="IPR011009">
    <property type="entry name" value="Kinase-like_dom_sf"/>
</dbReference>
<dbReference type="PROSITE" id="PS00108">
    <property type="entry name" value="PROTEIN_KINASE_ST"/>
    <property type="match status" value="1"/>
</dbReference>
<keyword evidence="6 7" id="KW-0067">ATP-binding</keyword>
<dbReference type="PROSITE" id="PS50011">
    <property type="entry name" value="PROTEIN_KINASE_DOM"/>
    <property type="match status" value="1"/>
</dbReference>